<evidence type="ECO:0000313" key="1">
    <source>
        <dbReference type="EMBL" id="KAK7361110.1"/>
    </source>
</evidence>
<dbReference type="Proteomes" id="UP001367508">
    <property type="component" value="Unassembled WGS sequence"/>
</dbReference>
<accession>A0AAN9MU85</accession>
<gene>
    <name evidence="1" type="ORF">VNO77_03147</name>
</gene>
<proteinExistence type="predicted"/>
<organism evidence="1 2">
    <name type="scientific">Canavalia gladiata</name>
    <name type="common">Sword bean</name>
    <name type="synonym">Dolichos gladiatus</name>
    <dbReference type="NCBI Taxonomy" id="3824"/>
    <lineage>
        <taxon>Eukaryota</taxon>
        <taxon>Viridiplantae</taxon>
        <taxon>Streptophyta</taxon>
        <taxon>Embryophyta</taxon>
        <taxon>Tracheophyta</taxon>
        <taxon>Spermatophyta</taxon>
        <taxon>Magnoliopsida</taxon>
        <taxon>eudicotyledons</taxon>
        <taxon>Gunneridae</taxon>
        <taxon>Pentapetalae</taxon>
        <taxon>rosids</taxon>
        <taxon>fabids</taxon>
        <taxon>Fabales</taxon>
        <taxon>Fabaceae</taxon>
        <taxon>Papilionoideae</taxon>
        <taxon>50 kb inversion clade</taxon>
        <taxon>NPAAA clade</taxon>
        <taxon>indigoferoid/millettioid clade</taxon>
        <taxon>Phaseoleae</taxon>
        <taxon>Canavalia</taxon>
    </lineage>
</organism>
<dbReference type="EMBL" id="JAYMYQ010000001">
    <property type="protein sequence ID" value="KAK7361110.1"/>
    <property type="molecule type" value="Genomic_DNA"/>
</dbReference>
<keyword evidence="2" id="KW-1185">Reference proteome</keyword>
<reference evidence="1 2" key="1">
    <citation type="submission" date="2024-01" db="EMBL/GenBank/DDBJ databases">
        <title>The genomes of 5 underutilized Papilionoideae crops provide insights into root nodulation and disease resistanc.</title>
        <authorList>
            <person name="Jiang F."/>
        </authorList>
    </citation>
    <scope>NUCLEOTIDE SEQUENCE [LARGE SCALE GENOMIC DNA]</scope>
    <source>
        <strain evidence="1">LVBAO_FW01</strain>
        <tissue evidence="1">Leaves</tissue>
    </source>
</reference>
<dbReference type="AlphaFoldDB" id="A0AAN9MU85"/>
<name>A0AAN9MU85_CANGL</name>
<protein>
    <submittedName>
        <fullName evidence="1">Uncharacterized protein</fullName>
    </submittedName>
</protein>
<sequence>MLSPIQQSLLLSKRANCSKKYVVDNVAILTDRLKQKAGRGEISLGVPRGSDELNHVSILDTLKHLRYEVVRCRGYPKPSINSRCSAS</sequence>
<evidence type="ECO:0000313" key="2">
    <source>
        <dbReference type="Proteomes" id="UP001367508"/>
    </source>
</evidence>
<comment type="caution">
    <text evidence="1">The sequence shown here is derived from an EMBL/GenBank/DDBJ whole genome shotgun (WGS) entry which is preliminary data.</text>
</comment>